<keyword evidence="5" id="KW-0812">Transmembrane</keyword>
<dbReference type="PANTHER" id="PTHR30026:SF20">
    <property type="entry name" value="OUTER MEMBRANE PROTEIN TOLC"/>
    <property type="match status" value="1"/>
</dbReference>
<comment type="similarity">
    <text evidence="2">Belongs to the outer membrane factor (OMF) (TC 1.B.17) family.</text>
</comment>
<keyword evidence="3" id="KW-0813">Transport</keyword>
<evidence type="ECO:0000256" key="6">
    <source>
        <dbReference type="ARBA" id="ARBA00023136"/>
    </source>
</evidence>
<evidence type="ECO:0000256" key="2">
    <source>
        <dbReference type="ARBA" id="ARBA00007613"/>
    </source>
</evidence>
<dbReference type="OrthoDB" id="1674528at2"/>
<keyword evidence="8" id="KW-0732">Signal</keyword>
<evidence type="ECO:0000256" key="1">
    <source>
        <dbReference type="ARBA" id="ARBA00004442"/>
    </source>
</evidence>
<keyword evidence="7" id="KW-0998">Cell outer membrane</keyword>
<name>A0A327R445_9BACT</name>
<dbReference type="PANTHER" id="PTHR30026">
    <property type="entry name" value="OUTER MEMBRANE PROTEIN TOLC"/>
    <property type="match status" value="1"/>
</dbReference>
<protein>
    <submittedName>
        <fullName evidence="9">Outer membrane protein TolC</fullName>
    </submittedName>
</protein>
<feature type="signal peptide" evidence="8">
    <location>
        <begin position="1"/>
        <end position="21"/>
    </location>
</feature>
<organism evidence="9 10">
    <name type="scientific">Chitinophaga skermanii</name>
    <dbReference type="NCBI Taxonomy" id="331697"/>
    <lineage>
        <taxon>Bacteria</taxon>
        <taxon>Pseudomonadati</taxon>
        <taxon>Bacteroidota</taxon>
        <taxon>Chitinophagia</taxon>
        <taxon>Chitinophagales</taxon>
        <taxon>Chitinophagaceae</taxon>
        <taxon>Chitinophaga</taxon>
    </lineage>
</organism>
<dbReference type="GO" id="GO:1990281">
    <property type="term" value="C:efflux pump complex"/>
    <property type="evidence" value="ECO:0007669"/>
    <property type="project" value="TreeGrafter"/>
</dbReference>
<evidence type="ECO:0000256" key="3">
    <source>
        <dbReference type="ARBA" id="ARBA00022448"/>
    </source>
</evidence>
<proteinExistence type="inferred from homology"/>
<dbReference type="InterPro" id="IPR003423">
    <property type="entry name" value="OMP_efflux"/>
</dbReference>
<comment type="subcellular location">
    <subcellularLocation>
        <location evidence="1">Cell outer membrane</location>
    </subcellularLocation>
</comment>
<dbReference type="GO" id="GO:0015562">
    <property type="term" value="F:efflux transmembrane transporter activity"/>
    <property type="evidence" value="ECO:0007669"/>
    <property type="project" value="InterPro"/>
</dbReference>
<feature type="chain" id="PRO_5016326185" evidence="8">
    <location>
        <begin position="22"/>
        <end position="427"/>
    </location>
</feature>
<evidence type="ECO:0000313" key="10">
    <source>
        <dbReference type="Proteomes" id="UP000249547"/>
    </source>
</evidence>
<sequence>MKKIFYSLFALASLVAVNAQAQQVPSDLQTLVNQSFDHFADIKAMKAQQAIAGDRTQITKASRLPEVNGSLQYQHLYPVPKMNLGDAVFQAIPSESLNVGVTGRQLLLDFGKSNSVIDHAKAQQNLLGIQTEEAKEILAYQVANVYLNIAFLTKEIEVQDANIKLLEETEKMVSNKLKNGDAIDLDLINTQVKLENYRNHKVEFESQLEKQMANLTYLTGVDYKEAIKNDFNWPAKTNVAPGDALTENASLKTALEQEKVAELDLKTAKSQYTPSLFLDAGTGIKNGYLPDVGTPKWNFNAGVTLNVPIYNGKKLRYQESIANHQLEIAKINTQGVNDKLRKDVATQNADIVSNQKKLQTSETLVKQAERALQLAQSRYKNGVVTYLDLQNAQTSVLEAQLSRIQYQYQLSISSLELLHLTGNQFWR</sequence>
<dbReference type="InterPro" id="IPR051906">
    <property type="entry name" value="TolC-like"/>
</dbReference>
<evidence type="ECO:0000256" key="5">
    <source>
        <dbReference type="ARBA" id="ARBA00022692"/>
    </source>
</evidence>
<dbReference type="GO" id="GO:0015288">
    <property type="term" value="F:porin activity"/>
    <property type="evidence" value="ECO:0007669"/>
    <property type="project" value="TreeGrafter"/>
</dbReference>
<dbReference type="GO" id="GO:0009279">
    <property type="term" value="C:cell outer membrane"/>
    <property type="evidence" value="ECO:0007669"/>
    <property type="project" value="UniProtKB-SubCell"/>
</dbReference>
<dbReference type="Proteomes" id="UP000249547">
    <property type="component" value="Unassembled WGS sequence"/>
</dbReference>
<keyword evidence="4" id="KW-1134">Transmembrane beta strand</keyword>
<dbReference type="Pfam" id="PF02321">
    <property type="entry name" value="OEP"/>
    <property type="match status" value="2"/>
</dbReference>
<gene>
    <name evidence="9" type="ORF">LX64_00592</name>
</gene>
<evidence type="ECO:0000256" key="4">
    <source>
        <dbReference type="ARBA" id="ARBA00022452"/>
    </source>
</evidence>
<accession>A0A327R445</accession>
<keyword evidence="6" id="KW-0472">Membrane</keyword>
<keyword evidence="10" id="KW-1185">Reference proteome</keyword>
<reference evidence="9 10" key="1">
    <citation type="submission" date="2018-06" db="EMBL/GenBank/DDBJ databases">
        <title>Genomic Encyclopedia of Archaeal and Bacterial Type Strains, Phase II (KMG-II): from individual species to whole genera.</title>
        <authorList>
            <person name="Goeker M."/>
        </authorList>
    </citation>
    <scope>NUCLEOTIDE SEQUENCE [LARGE SCALE GENOMIC DNA]</scope>
    <source>
        <strain evidence="9 10">DSM 23857</strain>
    </source>
</reference>
<evidence type="ECO:0000313" key="9">
    <source>
        <dbReference type="EMBL" id="RAJ10985.1"/>
    </source>
</evidence>
<dbReference type="AlphaFoldDB" id="A0A327R445"/>
<comment type="caution">
    <text evidence="9">The sequence shown here is derived from an EMBL/GenBank/DDBJ whole genome shotgun (WGS) entry which is preliminary data.</text>
</comment>
<dbReference type="SUPFAM" id="SSF56954">
    <property type="entry name" value="Outer membrane efflux proteins (OEP)"/>
    <property type="match status" value="1"/>
</dbReference>
<evidence type="ECO:0000256" key="7">
    <source>
        <dbReference type="ARBA" id="ARBA00023237"/>
    </source>
</evidence>
<dbReference type="Gene3D" id="1.20.1600.10">
    <property type="entry name" value="Outer membrane efflux proteins (OEP)"/>
    <property type="match status" value="1"/>
</dbReference>
<evidence type="ECO:0000256" key="8">
    <source>
        <dbReference type="SAM" id="SignalP"/>
    </source>
</evidence>
<dbReference type="RefSeq" id="WP_111596092.1">
    <property type="nucleotide sequence ID" value="NZ_QLLL01000001.1"/>
</dbReference>
<dbReference type="EMBL" id="QLLL01000001">
    <property type="protein sequence ID" value="RAJ10985.1"/>
    <property type="molecule type" value="Genomic_DNA"/>
</dbReference>